<feature type="compositionally biased region" description="Acidic residues" evidence="1">
    <location>
        <begin position="201"/>
        <end position="211"/>
    </location>
</feature>
<keyword evidence="3" id="KW-1185">Reference proteome</keyword>
<name>A0ABY2MCG2_9LEPT</name>
<evidence type="ECO:0000256" key="1">
    <source>
        <dbReference type="SAM" id="MobiDB-lite"/>
    </source>
</evidence>
<evidence type="ECO:0000313" key="2">
    <source>
        <dbReference type="EMBL" id="TGL39641.1"/>
    </source>
</evidence>
<feature type="region of interest" description="Disordered" evidence="1">
    <location>
        <begin position="192"/>
        <end position="216"/>
    </location>
</feature>
<dbReference type="EMBL" id="RQGC01000009">
    <property type="protein sequence ID" value="TGL39641.1"/>
    <property type="molecule type" value="Genomic_DNA"/>
</dbReference>
<dbReference type="Proteomes" id="UP000297273">
    <property type="component" value="Unassembled WGS sequence"/>
</dbReference>
<reference evidence="3" key="1">
    <citation type="journal article" date="2019" name="PLoS Negl. Trop. Dis.">
        <title>Revisiting the worldwide diversity of Leptospira species in the environment.</title>
        <authorList>
            <person name="Vincent A.T."/>
            <person name="Schiettekatte O."/>
            <person name="Bourhy P."/>
            <person name="Veyrier F.J."/>
            <person name="Picardeau M."/>
        </authorList>
    </citation>
    <scope>NUCLEOTIDE SEQUENCE [LARGE SCALE GENOMIC DNA]</scope>
    <source>
        <strain evidence="3">201702690</strain>
    </source>
</reference>
<proteinExistence type="predicted"/>
<comment type="caution">
    <text evidence="2">The sequence shown here is derived from an EMBL/GenBank/DDBJ whole genome shotgun (WGS) entry which is preliminary data.</text>
</comment>
<feature type="region of interest" description="Disordered" evidence="1">
    <location>
        <begin position="392"/>
        <end position="424"/>
    </location>
</feature>
<gene>
    <name evidence="2" type="ORF">EHQ53_14055</name>
</gene>
<sequence length="599" mass="65756">MAKIKFLMHPASEKKISRDGTGYAIEKADSNGVKQRYLAGISSGMAMDAHGDRMSKGAIQDFLAQTEEKDIPLYVNHGKDFTDSIGLLSKSEMLDNGDWYTEYKLYGPDDAVPSKNKEEAANVWNMANGLAPYRKSHKFGFSIEGFIPDNQIQNDGSGRVIQKVDLDPGVSLVTQPAYTTSVANAIAKALGKAKKKTKDEEGPERDEESETDFGMNNSIEKELSPFAEELQEADFASQRWKLQDAMSSVIYEIMELKDKSKEEKLQLLENSMEDYKSAMLALFSKYDFEEPLATEEGIEAVANSVLGRAAKALGKLSKTTNQEALTALTEISAELQSVIDAMNQTFTVDDTSGDPAGQVVDGGTMQASKKKKQERLKKSVLDILNKIKTVRKELETEEEDEPEVATKDELETEPEKENDDGEETVEMMLKKLAGLLKKEEGAGALDPNDALAPIEEVQPGNEPEEALTEFEDMAKALLAKMSKRSGTTTRKSAASGNEIRALSDKVEKIGKALEGIFEGLNLPTLAKDFETQAPQQPVRKGFGPSLGRDDLGEALFGMIAEYVEKSGTSKTNGHNDKGVTDIRKNAGDFADYFIAKSRR</sequence>
<accession>A0ABY2MCG2</accession>
<protein>
    <recommendedName>
        <fullName evidence="4">Prohead protease</fullName>
    </recommendedName>
</protein>
<feature type="compositionally biased region" description="Basic and acidic residues" evidence="1">
    <location>
        <begin position="404"/>
        <end position="415"/>
    </location>
</feature>
<dbReference type="RefSeq" id="WP_135646416.1">
    <property type="nucleotide sequence ID" value="NZ_RQGC01000009.1"/>
</dbReference>
<evidence type="ECO:0000313" key="3">
    <source>
        <dbReference type="Proteomes" id="UP000297273"/>
    </source>
</evidence>
<organism evidence="2 3">
    <name type="scientific">Leptospira langatensis</name>
    <dbReference type="NCBI Taxonomy" id="2484983"/>
    <lineage>
        <taxon>Bacteria</taxon>
        <taxon>Pseudomonadati</taxon>
        <taxon>Spirochaetota</taxon>
        <taxon>Spirochaetia</taxon>
        <taxon>Leptospirales</taxon>
        <taxon>Leptospiraceae</taxon>
        <taxon>Leptospira</taxon>
    </lineage>
</organism>
<evidence type="ECO:0008006" key="4">
    <source>
        <dbReference type="Google" id="ProtNLM"/>
    </source>
</evidence>